<dbReference type="PANTHER" id="PTHR45641:SF19">
    <property type="entry name" value="NEPHROCYSTIN-3"/>
    <property type="match status" value="1"/>
</dbReference>
<accession>A0A8H7AF42</accession>
<reference evidence="4" key="1">
    <citation type="submission" date="2020-02" db="EMBL/GenBank/DDBJ databases">
        <authorList>
            <person name="Palmer J.M."/>
        </authorList>
    </citation>
    <scope>NUCLEOTIDE SEQUENCE</scope>
    <source>
        <strain evidence="4">EPUS1.4</strain>
        <tissue evidence="4">Thallus</tissue>
    </source>
</reference>
<proteinExistence type="predicted"/>
<evidence type="ECO:0000313" key="4">
    <source>
        <dbReference type="EMBL" id="KAF7507930.1"/>
    </source>
</evidence>
<dbReference type="Pfam" id="PF13374">
    <property type="entry name" value="TPR_10"/>
    <property type="match status" value="1"/>
</dbReference>
<keyword evidence="1" id="KW-0677">Repeat</keyword>
<comment type="caution">
    <text evidence="4">The sequence shown here is derived from an EMBL/GenBank/DDBJ whole genome shotgun (WGS) entry which is preliminary data.</text>
</comment>
<feature type="compositionally biased region" description="Basic residues" evidence="3">
    <location>
        <begin position="192"/>
        <end position="202"/>
    </location>
</feature>
<dbReference type="OrthoDB" id="5986190at2759"/>
<feature type="region of interest" description="Disordered" evidence="3">
    <location>
        <begin position="1242"/>
        <end position="1264"/>
    </location>
</feature>
<dbReference type="Pfam" id="PF13424">
    <property type="entry name" value="TPR_12"/>
    <property type="match status" value="1"/>
</dbReference>
<keyword evidence="5" id="KW-1185">Reference proteome</keyword>
<evidence type="ECO:0000313" key="5">
    <source>
        <dbReference type="Proteomes" id="UP000606974"/>
    </source>
</evidence>
<dbReference type="Proteomes" id="UP000606974">
    <property type="component" value="Unassembled WGS sequence"/>
</dbReference>
<feature type="compositionally biased region" description="Basic and acidic residues" evidence="3">
    <location>
        <begin position="175"/>
        <end position="191"/>
    </location>
</feature>
<dbReference type="AlphaFoldDB" id="A0A8H7AF42"/>
<protein>
    <recommendedName>
        <fullName evidence="6">DUF676 domain-containing protein</fullName>
    </recommendedName>
</protein>
<evidence type="ECO:0000256" key="1">
    <source>
        <dbReference type="ARBA" id="ARBA00022737"/>
    </source>
</evidence>
<gene>
    <name evidence="4" type="ORF">GJ744_009964</name>
</gene>
<name>A0A8H7AF42_9EURO</name>
<sequence>MIMKVGERNEVNVTILEQHRFAKIAEALIALVQELKPVRKTGSSITDPDNLLFVHGLENSKTRGLRKSLETWLRGIDLPNTRLTCIGFDMAGLLAKGIGMLISLSDALLKHIRQLQRSERYMFIAHGIAGWVVKDCLSRFNSADIASRAGIIFLGSLHNNSEDWAAFTESFLKQNSKDSRHEGRSIEQPERTHRKSLKILPKRRTESPASTSSQTFRFLQDVVDSNFLLMCKQYMPVLEYIELQPQSRQPSSDDHILPIAPQTGIGLAPLKPRRTDLSHSSSFSTEQLIELSLFDVQPNTQADRRVRSLLETRISRNKSFSTDMADADFGRLPECRSTPFSTEKHYVRETATPKSPVMTHVSPVEASKHIPAASTLALKRNAKPFENGNDLRATQTKGLYENPEKEKQEPVRQSKDLIKTKLILASVYHNCGKLEAARNVYEEMLRPFLTSVNFEDHELRFTIRCRVAEIQLQEGRFEEAETLFTQLELDTQTEGGKKTRVALEISRWLGITFDKRGHFRKAYQKLEAVEKGIEEATQKCEPKQSSDLKKSSMLTKNALALVLAHMGDFAKAIAASDDAIKIAQRNGGAEADSSIHNTTIDMNRAAIFADSGDYERASIINEVSRKLEKQFGPKNLATLECWSLQTQLLIAKSRHEEAQDRAQETLHGMRKELGKEHPSTLKLLGSLVLIYLSQGRIADAMETAQYVFQANQSSSALGPYHPQTISSSNALAIVKAAAGQLQEAEVLQRKVVKQAEDCLGEHHPDSLNYKSTLASIHCQMGEWAKSQELTRPIFWMQWNSFLGTPWKQVNDPVIPNNDELWNILERLRISGDSLVKPHPSLLTTMHCLGVAERERENGHLFLAIELLSVAVTLRRKRFGASHSDTLWSQFELAKAERECGSIEKLRIASNIFEEVLTQRRKLLGESHPDTLSARHELGVTKFQMGYEIEAAQEQAKVLKLKIKVLGTRHPDTIKSQLDMAKVYQSLGDIQKAETLQLVALTMQIRQSELTELGLSVADEDDKRRLYALILDRFVGKQYTESNFAPPRSHEEPRYHPDIVTAAADLASIYAELNDAAKRQSAADIQEIVVGLQERYLGNNDVTTLVSVNGLGLIYQALGRTQDAITQYARARKNSKENSPLHLASQSNLASLYFAEGDFKNAEDIQEAVLNGQRSSASNDPKALIESMFNLALTRKERAQKAGGGYGRALELMQEAVELSETLGHIHPLYIEMDNTLREWEDMAEAEEEGEGLKEDPRQANQVDI</sequence>
<dbReference type="EMBL" id="JAACFV010000061">
    <property type="protein sequence ID" value="KAF7507930.1"/>
    <property type="molecule type" value="Genomic_DNA"/>
</dbReference>
<dbReference type="Gene3D" id="1.25.40.10">
    <property type="entry name" value="Tetratricopeptide repeat domain"/>
    <property type="match status" value="4"/>
</dbReference>
<dbReference type="PANTHER" id="PTHR45641">
    <property type="entry name" value="TETRATRICOPEPTIDE REPEAT PROTEIN (AFU_ORTHOLOGUE AFUA_6G03870)"/>
    <property type="match status" value="1"/>
</dbReference>
<dbReference type="InterPro" id="IPR011990">
    <property type="entry name" value="TPR-like_helical_dom_sf"/>
</dbReference>
<evidence type="ECO:0000256" key="2">
    <source>
        <dbReference type="ARBA" id="ARBA00022803"/>
    </source>
</evidence>
<dbReference type="SUPFAM" id="SSF48452">
    <property type="entry name" value="TPR-like"/>
    <property type="match status" value="4"/>
</dbReference>
<organism evidence="4 5">
    <name type="scientific">Endocarpon pusillum</name>
    <dbReference type="NCBI Taxonomy" id="364733"/>
    <lineage>
        <taxon>Eukaryota</taxon>
        <taxon>Fungi</taxon>
        <taxon>Dikarya</taxon>
        <taxon>Ascomycota</taxon>
        <taxon>Pezizomycotina</taxon>
        <taxon>Eurotiomycetes</taxon>
        <taxon>Chaetothyriomycetidae</taxon>
        <taxon>Verrucariales</taxon>
        <taxon>Verrucariaceae</taxon>
        <taxon>Endocarpon</taxon>
    </lineage>
</organism>
<evidence type="ECO:0000256" key="3">
    <source>
        <dbReference type="SAM" id="MobiDB-lite"/>
    </source>
</evidence>
<feature type="region of interest" description="Disordered" evidence="3">
    <location>
        <begin position="175"/>
        <end position="211"/>
    </location>
</feature>
<keyword evidence="2" id="KW-0802">TPR repeat</keyword>
<dbReference type="InterPro" id="IPR019734">
    <property type="entry name" value="TPR_rpt"/>
</dbReference>
<dbReference type="SMART" id="SM00028">
    <property type="entry name" value="TPR"/>
    <property type="match status" value="6"/>
</dbReference>
<evidence type="ECO:0008006" key="6">
    <source>
        <dbReference type="Google" id="ProtNLM"/>
    </source>
</evidence>